<feature type="region of interest" description="Disordered" evidence="1">
    <location>
        <begin position="433"/>
        <end position="504"/>
    </location>
</feature>
<dbReference type="EMBL" id="JANAWD010001581">
    <property type="protein sequence ID" value="KAJ3473071.1"/>
    <property type="molecule type" value="Genomic_DNA"/>
</dbReference>
<feature type="region of interest" description="Disordered" evidence="1">
    <location>
        <begin position="88"/>
        <end position="108"/>
    </location>
</feature>
<feature type="compositionally biased region" description="Basic residues" evidence="1">
    <location>
        <begin position="478"/>
        <end position="492"/>
    </location>
</feature>
<organism evidence="2 3">
    <name type="scientific">Meripilus lineatus</name>
    <dbReference type="NCBI Taxonomy" id="2056292"/>
    <lineage>
        <taxon>Eukaryota</taxon>
        <taxon>Fungi</taxon>
        <taxon>Dikarya</taxon>
        <taxon>Basidiomycota</taxon>
        <taxon>Agaricomycotina</taxon>
        <taxon>Agaricomycetes</taxon>
        <taxon>Polyporales</taxon>
        <taxon>Meripilaceae</taxon>
        <taxon>Meripilus</taxon>
    </lineage>
</organism>
<comment type="caution">
    <text evidence="2">The sequence shown here is derived from an EMBL/GenBank/DDBJ whole genome shotgun (WGS) entry which is preliminary data.</text>
</comment>
<feature type="compositionally biased region" description="Basic and acidic residues" evidence="1">
    <location>
        <begin position="466"/>
        <end position="476"/>
    </location>
</feature>
<feature type="compositionally biased region" description="Acidic residues" evidence="1">
    <location>
        <begin position="451"/>
        <end position="465"/>
    </location>
</feature>
<protein>
    <submittedName>
        <fullName evidence="2">Uncharacterized protein</fullName>
    </submittedName>
</protein>
<evidence type="ECO:0000313" key="3">
    <source>
        <dbReference type="Proteomes" id="UP001212997"/>
    </source>
</evidence>
<reference evidence="2" key="1">
    <citation type="submission" date="2022-07" db="EMBL/GenBank/DDBJ databases">
        <title>Genome Sequence of Physisporinus lineatus.</title>
        <authorList>
            <person name="Buettner E."/>
        </authorList>
    </citation>
    <scope>NUCLEOTIDE SEQUENCE</scope>
    <source>
        <strain evidence="2">VT162</strain>
    </source>
</reference>
<name>A0AAD5UQD6_9APHY</name>
<dbReference type="AlphaFoldDB" id="A0AAD5UQD6"/>
<gene>
    <name evidence="2" type="ORF">NLI96_g13146</name>
</gene>
<evidence type="ECO:0000256" key="1">
    <source>
        <dbReference type="SAM" id="MobiDB-lite"/>
    </source>
</evidence>
<feature type="compositionally biased region" description="Polar residues" evidence="1">
    <location>
        <begin position="400"/>
        <end position="411"/>
    </location>
</feature>
<sequence length="504" mass="55759">MSFATASSVAVIPHFASRLKSHKHVPDRLTPKLMASFIEHSSESHELDSLPSSSFWCLFPPARLLVSVMGASSSAEPNQEVAVTKAQTEWEAAKGPRKKGKGPRLNGLDENSRRIANAFWESASADDIRQLRVRGVAGTTEMLRHELDVLLQAQPQQGSETEKEWEQVYTWVKNKVGGFDKEWKGGQELSKLLKFREFKPIAASKVTVHAVGMKEIPREEGEKAGPHSARVRRMIIGMTDDKRSKLQDEAARLNKEELEWLAGPESDLATKAEYSKEVVEHVQRFANYIFRVTGWMMSVFIGGLDHQDDVKTALIETGADRNGHRFSHELSREFKCRVEGIKAVHTKWAELSFGYTETGASASLSAGDNLATATDSLQESTREADHSTPPGVVCHDSQDTSEPTDPPNTLQDGEDDAITLEEILEIDMSLDAESPDEMQGEIESSASSESSSEEDSSDSEEEDESLESRYVKDQPHKVAPKTKAVPKTKAAPKTKVVPDEDSKD</sequence>
<dbReference type="Proteomes" id="UP001212997">
    <property type="component" value="Unassembled WGS sequence"/>
</dbReference>
<keyword evidence="3" id="KW-1185">Reference proteome</keyword>
<feature type="compositionally biased region" description="Low complexity" evidence="1">
    <location>
        <begin position="441"/>
        <end position="450"/>
    </location>
</feature>
<evidence type="ECO:0000313" key="2">
    <source>
        <dbReference type="EMBL" id="KAJ3473071.1"/>
    </source>
</evidence>
<accession>A0AAD5UQD6</accession>
<feature type="region of interest" description="Disordered" evidence="1">
    <location>
        <begin position="374"/>
        <end position="414"/>
    </location>
</feature>
<proteinExistence type="predicted"/>